<reference evidence="1" key="1">
    <citation type="submission" date="2023-02" db="EMBL/GenBank/DDBJ databases">
        <title>Description of Herbaspirillum huttiense subsp. nephrolepsisexaltata and Herbaspirillum huttiense subsp. lycopersicon.</title>
        <authorList>
            <person name="Poudel M."/>
            <person name="Sharma A."/>
            <person name="Goss E."/>
            <person name="Tapia J.H."/>
            <person name="Harmon C.M."/>
            <person name="Jones J.B."/>
        </authorList>
    </citation>
    <scope>NUCLEOTIDE SEQUENCE</scope>
    <source>
        <strain evidence="1">NC40101</strain>
    </source>
</reference>
<organism evidence="1">
    <name type="scientific">Herbaspirillum huttiense subsp. nephrolepidis</name>
    <dbReference type="NCBI Taxonomy" id="3075126"/>
    <lineage>
        <taxon>Bacteria</taxon>
        <taxon>Pseudomonadati</taxon>
        <taxon>Pseudomonadota</taxon>
        <taxon>Betaproteobacteria</taxon>
        <taxon>Burkholderiales</taxon>
        <taxon>Oxalobacteraceae</taxon>
        <taxon>Herbaspirillum</taxon>
    </lineage>
</organism>
<accession>A0AAE4G935</accession>
<dbReference type="RefSeq" id="WP_284077009.1">
    <property type="nucleotide sequence ID" value="NZ_JAVLSM010000007.1"/>
</dbReference>
<comment type="caution">
    <text evidence="1">The sequence shown here is derived from an EMBL/GenBank/DDBJ whole genome shotgun (WGS) entry which is preliminary data.</text>
</comment>
<protein>
    <submittedName>
        <fullName evidence="1">Uncharacterized protein</fullName>
    </submittedName>
</protein>
<name>A0AAE4G935_9BURK</name>
<evidence type="ECO:0000313" key="1">
    <source>
        <dbReference type="EMBL" id="MDT0337541.1"/>
    </source>
</evidence>
<sequence length="56" mass="6276">MGYKLNQRAKRMLENAGADEVGDDYVSFNMVVIPLPSKVCKELNARANEDPTTMDE</sequence>
<dbReference type="AlphaFoldDB" id="A0AAE4G935"/>
<gene>
    <name evidence="1" type="ORF">RJN63_11925</name>
</gene>
<dbReference type="EMBL" id="JAVRAA010000005">
    <property type="protein sequence ID" value="MDT0337541.1"/>
    <property type="molecule type" value="Genomic_DNA"/>
</dbReference>
<proteinExistence type="predicted"/>